<evidence type="ECO:0000313" key="2">
    <source>
        <dbReference type="EMBL" id="PRZ15013.1"/>
    </source>
</evidence>
<organism evidence="2 3">
    <name type="scientific">Nesterenkonia sandarakina</name>
    <dbReference type="NCBI Taxonomy" id="272918"/>
    <lineage>
        <taxon>Bacteria</taxon>
        <taxon>Bacillati</taxon>
        <taxon>Actinomycetota</taxon>
        <taxon>Actinomycetes</taxon>
        <taxon>Micrococcales</taxon>
        <taxon>Micrococcaceae</taxon>
        <taxon>Nesterenkonia</taxon>
    </lineage>
</organism>
<gene>
    <name evidence="2" type="ORF">BCL67_110112</name>
</gene>
<proteinExistence type="predicted"/>
<feature type="domain" description="Putative endonuclease Z1" evidence="1">
    <location>
        <begin position="422"/>
        <end position="656"/>
    </location>
</feature>
<name>A0A2T0YIS9_9MICC</name>
<protein>
    <submittedName>
        <fullName evidence="2">Z1 domain-containing protein</fullName>
    </submittedName>
</protein>
<sequence>MAKYMTEATGVKRFKDQPGYSELTSLVHAWVDNRVDREAPSEDELRTKVQRLAVVVDDLADVAETDLSDFLDAVTRELLTQVNTTQEIGEAVVSADYSPWIKDRWAQESSDWSFWSTYKRLLQVEDRPSKMIRTLEDDVKNILDLAGDPTVEGQWHRQGLVMGDVQSGKTSNFIGLMNMAADAGFGLFIVVGGHTEDLRSQTQERVDDGFIGRRSFDIDARNQSHHQPRGVGKIRKRNQSVISGTTVESDFVAGSDRTQLGDLDSSVTAPVVLVVKKNSRILEKVAAWLKTAAGGGTLSTPLMFIDDESDYASVNTNKVDQAEATAVNRAIRSILDRSERTSYIGFTATPFANVLINPDAEGDLFPHHFVYSLYAPSNYLGVQTYFSDETRDKYARNDLKDAESTFPFRHKSTHVVSEIPKSLERAIDTFIIACAVTDLDSGTRAPRSMLVNVSRYREVQSQVHRLVEEHLSAVVSVIRNMTPESIEGAGGSALVQRLRNRWSTEYSTLKYTWSDIARVLPDAVESIETELVNGDTAKQRAQSAEVRSRSQNDSGRRFIAVGGAILSRGLTLDGLVVSYFYQRTQLSDTLLQMGRWFGYRDAYKDLVRIWLPLEVMDWFLFTADALAEIRRDVSVMRQAHLTPREFGLKIQKHPEALKVTAANKMRHADKATVDLSFDRQSVETTTAAIDQASTSSNRSALRDLLSACEGEVGDAGLPASRQLVGAASHVAYSRIGRLAVEDFFGSFVPGSGDANFARNSEGASFVSEYVRSMDPDLGEYWDVAVMSGQGSTVEVHPEIKKISATRRNKASKVDASRPYIEFAQRRLASGDNLYDIARNLDNGSVVRWNERLAARSSTQSVRSGLATGVNVKLGESDVCAVIDRPILMIYIIESNPPSTDLRPDRAYIEAEDSVIGLKLTFPALRKSDGSVREGNKKTQYVVNRVWMQESGLAKEDRVQGVVGDDE</sequence>
<dbReference type="Proteomes" id="UP000238217">
    <property type="component" value="Unassembled WGS sequence"/>
</dbReference>
<evidence type="ECO:0000313" key="3">
    <source>
        <dbReference type="Proteomes" id="UP000238217"/>
    </source>
</evidence>
<reference evidence="2 3" key="1">
    <citation type="submission" date="2018-03" db="EMBL/GenBank/DDBJ databases">
        <title>Comparative analysis of microorganisms from saline springs in Andes Mountain Range, Colombia.</title>
        <authorList>
            <person name="Rubin E."/>
        </authorList>
    </citation>
    <scope>NUCLEOTIDE SEQUENCE [LARGE SCALE GENOMIC DNA]</scope>
    <source>
        <strain evidence="2 3">CG 35</strain>
    </source>
</reference>
<dbReference type="Pfam" id="PF10593">
    <property type="entry name" value="Z1"/>
    <property type="match status" value="1"/>
</dbReference>
<keyword evidence="3" id="KW-1185">Reference proteome</keyword>
<evidence type="ECO:0000259" key="1">
    <source>
        <dbReference type="Pfam" id="PF10593"/>
    </source>
</evidence>
<dbReference type="InterPro" id="IPR018310">
    <property type="entry name" value="Put_endonuclease_Z1-dom"/>
</dbReference>
<dbReference type="AlphaFoldDB" id="A0A2T0YIS9"/>
<dbReference type="OrthoDB" id="436461at2"/>
<dbReference type="RefSeq" id="WP_106123287.1">
    <property type="nucleotide sequence ID" value="NZ_PVTY01000010.1"/>
</dbReference>
<accession>A0A2T0YIS9</accession>
<comment type="caution">
    <text evidence="2">The sequence shown here is derived from an EMBL/GenBank/DDBJ whole genome shotgun (WGS) entry which is preliminary data.</text>
</comment>
<dbReference type="EMBL" id="PVTY01000010">
    <property type="protein sequence ID" value="PRZ15013.1"/>
    <property type="molecule type" value="Genomic_DNA"/>
</dbReference>